<dbReference type="InterPro" id="IPR007197">
    <property type="entry name" value="rSAM"/>
</dbReference>
<dbReference type="PANTHER" id="PTHR43409:SF4">
    <property type="entry name" value="RADICAL SAM SUPERFAMILY PROTEIN"/>
    <property type="match status" value="1"/>
</dbReference>
<keyword evidence="9" id="KW-1185">Reference proteome</keyword>
<keyword evidence="3" id="KW-0479">Metal-binding</keyword>
<keyword evidence="2" id="KW-0949">S-adenosyl-L-methionine</keyword>
<evidence type="ECO:0000256" key="4">
    <source>
        <dbReference type="ARBA" id="ARBA00023004"/>
    </source>
</evidence>
<reference evidence="10" key="2">
    <citation type="submission" date="2018-05" db="EMBL/GenBank/DDBJ databases">
        <title>Genome Sequencing of selected type strains of the family Eggerthellaceae.</title>
        <authorList>
            <person name="Danylec N."/>
            <person name="Stoll D.A."/>
            <person name="Doetsch A."/>
            <person name="Huch M."/>
        </authorList>
    </citation>
    <scope>NUCLEOTIDE SEQUENCE [LARGE SCALE GENOMIC DNA]</scope>
    <source>
        <strain evidence="10">DSM 16107</strain>
    </source>
</reference>
<dbReference type="GO" id="GO:0003824">
    <property type="term" value="F:catalytic activity"/>
    <property type="evidence" value="ECO:0007669"/>
    <property type="project" value="InterPro"/>
</dbReference>
<dbReference type="AlphaFoldDB" id="A0A3N0IX28"/>
<keyword evidence="5" id="KW-0411">Iron-sulfur</keyword>
<evidence type="ECO:0000256" key="5">
    <source>
        <dbReference type="ARBA" id="ARBA00023014"/>
    </source>
</evidence>
<dbReference type="RefSeq" id="WP_114546522.1">
    <property type="nucleotide sequence ID" value="NZ_PPTT01000015.1"/>
</dbReference>
<evidence type="ECO:0000313" key="9">
    <source>
        <dbReference type="Proteomes" id="UP000253817"/>
    </source>
</evidence>
<dbReference type="Gene3D" id="3.20.20.70">
    <property type="entry name" value="Aldolase class I"/>
    <property type="match status" value="1"/>
</dbReference>
<organism evidence="8 10">
    <name type="scientific">Eggerthella sinensis</name>
    <dbReference type="NCBI Taxonomy" id="242230"/>
    <lineage>
        <taxon>Bacteria</taxon>
        <taxon>Bacillati</taxon>
        <taxon>Actinomycetota</taxon>
        <taxon>Coriobacteriia</taxon>
        <taxon>Eggerthellales</taxon>
        <taxon>Eggerthellaceae</taxon>
        <taxon>Eggerthella</taxon>
    </lineage>
</organism>
<keyword evidence="4" id="KW-0408">Iron</keyword>
<dbReference type="Proteomes" id="UP000270112">
    <property type="component" value="Unassembled WGS sequence"/>
</dbReference>
<evidence type="ECO:0000313" key="8">
    <source>
        <dbReference type="EMBL" id="RNM41551.1"/>
    </source>
</evidence>
<evidence type="ECO:0000256" key="1">
    <source>
        <dbReference type="ARBA" id="ARBA00001966"/>
    </source>
</evidence>
<dbReference type="InterPro" id="IPR006638">
    <property type="entry name" value="Elp3/MiaA/NifB-like_rSAM"/>
</dbReference>
<dbReference type="EMBL" id="QICC01000033">
    <property type="protein sequence ID" value="RNM41551.1"/>
    <property type="molecule type" value="Genomic_DNA"/>
</dbReference>
<dbReference type="SFLD" id="SFLDS00029">
    <property type="entry name" value="Radical_SAM"/>
    <property type="match status" value="1"/>
</dbReference>
<evidence type="ECO:0000313" key="10">
    <source>
        <dbReference type="Proteomes" id="UP000270112"/>
    </source>
</evidence>
<sequence>MHFTGTIWRPPYEADSALLQVTAGCTHNRCRFCSLYDVPFSCSPTGEIEADIEEIARFRPRAERVFITGANPFGLANRQLAPVFERVRERLPRVRSIGGFVRIGDLRHKSDDDLAAWARLGVDDLTIGVETGYDPALAFMDKGHTAADELEQCRRLDAAGIRYSFFYLVGIAGAGRGEEAARASARVFGQLHPVRIGILSMTLFPASRLYGDVQAGRFEMASELENLREIRTLVAELECETLVSTAHVSDAVHVEGLLPRDREALVRRLDRAIDAADEPALARYRRAVRSL</sequence>
<proteinExistence type="predicted"/>
<dbReference type="SMART" id="SM00729">
    <property type="entry name" value="Elp3"/>
    <property type="match status" value="1"/>
</dbReference>
<dbReference type="InterPro" id="IPR013785">
    <property type="entry name" value="Aldolase_TIM"/>
</dbReference>
<reference evidence="7 9" key="1">
    <citation type="journal article" date="2018" name="Elife">
        <title>Discovery and characterization of a prevalent human gut bacterial enzyme sufficient for the inactivation of a family of plant toxins.</title>
        <authorList>
            <person name="Koppel N."/>
            <person name="Bisanz J.E."/>
            <person name="Pandelia M.E."/>
            <person name="Turnbaugh P.J."/>
            <person name="Balskus E.P."/>
        </authorList>
    </citation>
    <scope>NUCLEOTIDE SEQUENCE [LARGE SCALE GENOMIC DNA]</scope>
    <source>
        <strain evidence="7 9">DSM 16107</strain>
    </source>
</reference>
<dbReference type="OrthoDB" id="9777636at2"/>
<dbReference type="SFLD" id="SFLDG01082">
    <property type="entry name" value="B12-binding_domain_containing"/>
    <property type="match status" value="1"/>
</dbReference>
<comment type="caution">
    <text evidence="8">The sequence shown here is derived from an EMBL/GenBank/DDBJ whole genome shotgun (WGS) entry which is preliminary data.</text>
</comment>
<evidence type="ECO:0000259" key="6">
    <source>
        <dbReference type="PROSITE" id="PS51918"/>
    </source>
</evidence>
<dbReference type="Proteomes" id="UP000253817">
    <property type="component" value="Unassembled WGS sequence"/>
</dbReference>
<accession>A0A3N0IX28</accession>
<protein>
    <submittedName>
        <fullName evidence="8">Radical SAM protein</fullName>
    </submittedName>
</protein>
<dbReference type="PROSITE" id="PS51918">
    <property type="entry name" value="RADICAL_SAM"/>
    <property type="match status" value="1"/>
</dbReference>
<dbReference type="PANTHER" id="PTHR43409">
    <property type="entry name" value="ANAEROBIC MAGNESIUM-PROTOPORPHYRIN IX MONOMETHYL ESTER CYCLASE-RELATED"/>
    <property type="match status" value="1"/>
</dbReference>
<name>A0A3N0IX28_9ACTN</name>
<evidence type="ECO:0000256" key="2">
    <source>
        <dbReference type="ARBA" id="ARBA00022691"/>
    </source>
</evidence>
<dbReference type="GO" id="GO:0046872">
    <property type="term" value="F:metal ion binding"/>
    <property type="evidence" value="ECO:0007669"/>
    <property type="project" value="UniProtKB-KW"/>
</dbReference>
<evidence type="ECO:0000256" key="3">
    <source>
        <dbReference type="ARBA" id="ARBA00022723"/>
    </source>
</evidence>
<dbReference type="InterPro" id="IPR058240">
    <property type="entry name" value="rSAM_sf"/>
</dbReference>
<dbReference type="InterPro" id="IPR051198">
    <property type="entry name" value="BchE-like"/>
</dbReference>
<reference evidence="8" key="3">
    <citation type="journal article" date="2019" name="Microbiol. Resour. Announc.">
        <title>Draft Genome Sequences of Type Strains of Gordonibacter faecihominis, Paraeggerthella hongkongensis, Parvibacter caecicola,Slackia equolifaciens, Slackia faecicanis, and Slackia isoflavoniconvertens.</title>
        <authorList>
            <person name="Danylec N."/>
            <person name="Stoll D.A."/>
            <person name="Dotsch A."/>
            <person name="Huch M."/>
        </authorList>
    </citation>
    <scope>NUCLEOTIDE SEQUENCE</scope>
    <source>
        <strain evidence="8">DSM 16107</strain>
    </source>
</reference>
<comment type="cofactor">
    <cofactor evidence="1">
        <name>[4Fe-4S] cluster</name>
        <dbReference type="ChEBI" id="CHEBI:49883"/>
    </cofactor>
</comment>
<evidence type="ECO:0000313" key="7">
    <source>
        <dbReference type="EMBL" id="RDB68504.1"/>
    </source>
</evidence>
<gene>
    <name evidence="7" type="ORF">C1876_09665</name>
    <name evidence="8" type="ORF">DMP09_09070</name>
</gene>
<feature type="domain" description="Radical SAM core" evidence="6">
    <location>
        <begin position="11"/>
        <end position="240"/>
    </location>
</feature>
<dbReference type="Pfam" id="PF04055">
    <property type="entry name" value="Radical_SAM"/>
    <property type="match status" value="1"/>
</dbReference>
<dbReference type="SUPFAM" id="SSF102114">
    <property type="entry name" value="Radical SAM enzymes"/>
    <property type="match status" value="1"/>
</dbReference>
<dbReference type="EMBL" id="PPTT01000015">
    <property type="protein sequence ID" value="RDB68504.1"/>
    <property type="molecule type" value="Genomic_DNA"/>
</dbReference>
<dbReference type="GO" id="GO:0051536">
    <property type="term" value="F:iron-sulfur cluster binding"/>
    <property type="evidence" value="ECO:0007669"/>
    <property type="project" value="UniProtKB-KW"/>
</dbReference>
<dbReference type="SFLD" id="SFLDG01095">
    <property type="entry name" value="Uncharacterised_Radical_SAM_Su"/>
    <property type="match status" value="1"/>
</dbReference>